<feature type="chain" id="PRO_5035325119" description="Protein kinase domain-containing protein" evidence="20">
    <location>
        <begin position="20"/>
        <end position="1471"/>
    </location>
</feature>
<dbReference type="GO" id="GO:0005886">
    <property type="term" value="C:plasma membrane"/>
    <property type="evidence" value="ECO:0007669"/>
    <property type="project" value="UniProtKB-SubCell"/>
</dbReference>
<evidence type="ECO:0000256" key="2">
    <source>
        <dbReference type="ARBA" id="ARBA00004479"/>
    </source>
</evidence>
<dbReference type="Proteomes" id="UP000734854">
    <property type="component" value="Unassembled WGS sequence"/>
</dbReference>
<dbReference type="Gene3D" id="3.30.200.20">
    <property type="entry name" value="Phosphorylase Kinase, domain 1"/>
    <property type="match status" value="1"/>
</dbReference>
<evidence type="ECO:0000256" key="17">
    <source>
        <dbReference type="ARBA" id="ARBA00023180"/>
    </source>
</evidence>
<dbReference type="Pfam" id="PF01985">
    <property type="entry name" value="CRS1_YhbY"/>
    <property type="match status" value="1"/>
</dbReference>
<evidence type="ECO:0000256" key="16">
    <source>
        <dbReference type="ARBA" id="ARBA00023170"/>
    </source>
</evidence>
<comment type="similarity">
    <text evidence="3">Belongs to the protein kinase superfamily. Ser/Thr protein kinase family.</text>
</comment>
<dbReference type="GO" id="GO:0033612">
    <property type="term" value="F:receptor serine/threonine kinase binding"/>
    <property type="evidence" value="ECO:0007669"/>
    <property type="project" value="TreeGrafter"/>
</dbReference>
<dbReference type="Pfam" id="PF08263">
    <property type="entry name" value="LRRNT_2"/>
    <property type="match status" value="1"/>
</dbReference>
<evidence type="ECO:0000256" key="12">
    <source>
        <dbReference type="ARBA" id="ARBA00022840"/>
    </source>
</evidence>
<dbReference type="SMART" id="SM00220">
    <property type="entry name" value="S_TKc"/>
    <property type="match status" value="1"/>
</dbReference>
<dbReference type="FunFam" id="3.80.10.10:FF:000111">
    <property type="entry name" value="LRR receptor-like serine/threonine-protein kinase ERECTA"/>
    <property type="match status" value="1"/>
</dbReference>
<keyword evidence="24" id="KW-1185">Reference proteome</keyword>
<evidence type="ECO:0000256" key="9">
    <source>
        <dbReference type="ARBA" id="ARBA00022737"/>
    </source>
</evidence>
<dbReference type="FunFam" id="1.10.510.10:FF:000388">
    <property type="entry name" value="Leucine-rich repeat receptor-like tyrosine-protein kinase PXC3"/>
    <property type="match status" value="1"/>
</dbReference>
<dbReference type="PANTHER" id="PTHR48056:SF41">
    <property type="entry name" value="RECEPTOR-LIKE PROTEIN KINASE HAIKU2"/>
    <property type="match status" value="1"/>
</dbReference>
<feature type="domain" description="Protein kinase" evidence="21">
    <location>
        <begin position="670"/>
        <end position="971"/>
    </location>
</feature>
<evidence type="ECO:0000256" key="20">
    <source>
        <dbReference type="SAM" id="SignalP"/>
    </source>
</evidence>
<dbReference type="InterPro" id="IPR011009">
    <property type="entry name" value="Kinase-like_dom_sf"/>
</dbReference>
<comment type="caution">
    <text evidence="23">The sequence shown here is derived from an EMBL/GenBank/DDBJ whole genome shotgun (WGS) entry which is preliminary data.</text>
</comment>
<keyword evidence="17" id="KW-0325">Glycoprotein</keyword>
<feature type="domain" description="CRM" evidence="22">
    <location>
        <begin position="1187"/>
        <end position="1284"/>
    </location>
</feature>
<keyword evidence="14" id="KW-1133">Transmembrane helix</keyword>
<keyword evidence="8 20" id="KW-0732">Signal</keyword>
<dbReference type="Pfam" id="PF00560">
    <property type="entry name" value="LRR_1"/>
    <property type="match status" value="7"/>
</dbReference>
<dbReference type="InterPro" id="IPR032675">
    <property type="entry name" value="LRR_dom_sf"/>
</dbReference>
<evidence type="ECO:0000256" key="7">
    <source>
        <dbReference type="ARBA" id="ARBA00022692"/>
    </source>
</evidence>
<evidence type="ECO:0000256" key="6">
    <source>
        <dbReference type="ARBA" id="ARBA00022679"/>
    </source>
</evidence>
<evidence type="ECO:0000256" key="4">
    <source>
        <dbReference type="ARBA" id="ARBA00009592"/>
    </source>
</evidence>
<evidence type="ECO:0008006" key="25">
    <source>
        <dbReference type="Google" id="ProtNLM"/>
    </source>
</evidence>
<keyword evidence="16" id="KW-0675">Receptor</keyword>
<dbReference type="InterPro" id="IPR017441">
    <property type="entry name" value="Protein_kinase_ATP_BS"/>
</dbReference>
<evidence type="ECO:0000313" key="24">
    <source>
        <dbReference type="Proteomes" id="UP000734854"/>
    </source>
</evidence>
<gene>
    <name evidence="23" type="ORF">ZIOFF_001808</name>
</gene>
<dbReference type="PROSITE" id="PS50011">
    <property type="entry name" value="PROTEIN_KINASE_DOM"/>
    <property type="match status" value="1"/>
</dbReference>
<evidence type="ECO:0000256" key="11">
    <source>
        <dbReference type="ARBA" id="ARBA00022777"/>
    </source>
</evidence>
<keyword evidence="13 18" id="KW-0694">RNA-binding</keyword>
<dbReference type="GO" id="GO:0004672">
    <property type="term" value="F:protein kinase activity"/>
    <property type="evidence" value="ECO:0007669"/>
    <property type="project" value="InterPro"/>
</dbReference>
<dbReference type="InterPro" id="IPR003591">
    <property type="entry name" value="Leu-rich_rpt_typical-subtyp"/>
</dbReference>
<dbReference type="SMART" id="SM01103">
    <property type="entry name" value="CRS1_YhbY"/>
    <property type="match status" value="1"/>
</dbReference>
<evidence type="ECO:0000259" key="21">
    <source>
        <dbReference type="PROSITE" id="PS50011"/>
    </source>
</evidence>
<dbReference type="SUPFAM" id="SSF56112">
    <property type="entry name" value="Protein kinase-like (PK-like)"/>
    <property type="match status" value="1"/>
</dbReference>
<dbReference type="InterPro" id="IPR000719">
    <property type="entry name" value="Prot_kinase_dom"/>
</dbReference>
<evidence type="ECO:0000256" key="18">
    <source>
        <dbReference type="PROSITE-ProRule" id="PRU00626"/>
    </source>
</evidence>
<protein>
    <recommendedName>
        <fullName evidence="25">Protein kinase domain-containing protein</fullName>
    </recommendedName>
</protein>
<dbReference type="GO" id="GO:0005524">
    <property type="term" value="F:ATP binding"/>
    <property type="evidence" value="ECO:0007669"/>
    <property type="project" value="UniProtKB-UniRule"/>
</dbReference>
<dbReference type="PROSITE" id="PS00107">
    <property type="entry name" value="PROTEIN_KINASE_ATP"/>
    <property type="match status" value="1"/>
</dbReference>
<dbReference type="PROSITE" id="PS51295">
    <property type="entry name" value="CRM"/>
    <property type="match status" value="1"/>
</dbReference>
<dbReference type="PANTHER" id="PTHR48056">
    <property type="entry name" value="LRR RECEPTOR-LIKE SERINE/THREONINE-PROTEIN KINASE-RELATED"/>
    <property type="match status" value="1"/>
</dbReference>
<dbReference type="InterPro" id="IPR050647">
    <property type="entry name" value="Plant_LRR-RLKs"/>
</dbReference>
<evidence type="ECO:0000256" key="1">
    <source>
        <dbReference type="ARBA" id="ARBA00004162"/>
    </source>
</evidence>
<keyword evidence="9" id="KW-0677">Repeat</keyword>
<dbReference type="SUPFAM" id="SSF75471">
    <property type="entry name" value="YhbY-like"/>
    <property type="match status" value="1"/>
</dbReference>
<evidence type="ECO:0000313" key="23">
    <source>
        <dbReference type="EMBL" id="KAG6536740.1"/>
    </source>
</evidence>
<keyword evidence="7" id="KW-0812">Transmembrane</keyword>
<keyword evidence="6" id="KW-0808">Transferase</keyword>
<evidence type="ECO:0000256" key="3">
    <source>
        <dbReference type="ARBA" id="ARBA00008684"/>
    </source>
</evidence>
<evidence type="ECO:0000256" key="10">
    <source>
        <dbReference type="ARBA" id="ARBA00022741"/>
    </source>
</evidence>
<reference evidence="23 24" key="1">
    <citation type="submission" date="2020-08" db="EMBL/GenBank/DDBJ databases">
        <title>Plant Genome Project.</title>
        <authorList>
            <person name="Zhang R.-G."/>
        </authorList>
    </citation>
    <scope>NUCLEOTIDE SEQUENCE [LARGE SCALE GENOMIC DNA]</scope>
    <source>
        <tissue evidence="23">Rhizome</tissue>
    </source>
</reference>
<keyword evidence="11" id="KW-0418">Kinase</keyword>
<keyword evidence="12 19" id="KW-0067">ATP-binding</keyword>
<dbReference type="Pfam" id="PF00069">
    <property type="entry name" value="Pkinase"/>
    <property type="match status" value="1"/>
</dbReference>
<dbReference type="FunFam" id="3.80.10.10:FF:000413">
    <property type="entry name" value="Inactive leucine-rich repeat receptor-like protein kinase"/>
    <property type="match status" value="1"/>
</dbReference>
<dbReference type="SUPFAM" id="SSF52058">
    <property type="entry name" value="L domain-like"/>
    <property type="match status" value="2"/>
</dbReference>
<evidence type="ECO:0000256" key="5">
    <source>
        <dbReference type="ARBA" id="ARBA00022614"/>
    </source>
</evidence>
<dbReference type="InterPro" id="IPR035920">
    <property type="entry name" value="YhbY-like_sf"/>
</dbReference>
<dbReference type="FunFam" id="3.80.10.10:FF:000905">
    <property type="entry name" value="Receptor-like protein kinase 7"/>
    <property type="match status" value="1"/>
</dbReference>
<evidence type="ECO:0000259" key="22">
    <source>
        <dbReference type="PROSITE" id="PS51295"/>
    </source>
</evidence>
<accession>A0A8J5IAH5</accession>
<sequence>MRLLFLFLLHFAVFAAGGASTPAEELEILLRFKSSFNSANETVFPSWNANNPVCGGFAGIHCDSAGSVSQINLTASGLSGGIRFDLLCRLGSLSALSLGSNYLSGGVSDDLRNCTGLQILDLAFNGLSGAVPDLSPLDELRVLNFTSNGFSGAFPWSSLAGMSELEALNVGDNSFDPSMFPDVVLNLTKLNCLYLSHCNIHGKIPPAIGNLTRLINLEIADSFLTGLIPPEITKLSNLRQLELYNNSLEGRIPTGFGNLSKLAFFDASMNRLEGDLSELRGLTSLVSLQLFENDLSGEVPPEFGDFRFLTNLSLYSNRLSGTLPLMLGSWSEFNYIDVSTNFFTGPIPPEMCRKGSMQRLLMLENKFTGEIPASYANCSSLIRFRVSNNSLSGQVPAGLWSLPNLNVIDLAINQFEGTIDAGIGAAKSLNQLFISDNRFSGSIPPEIGDATAIVNVELYNNNFSGNIPVRIERLQNLVSLYLQNNVFSGEIPEELGSCVALSALNLAGNKLSGQIPSSLGELMRLNSLDLSNNQISGEIPANLATLKLSSLNLSNNSLTGDIPAELAISAYSGSFLGNPGLCVDSSSAENLRSVRRCSAFARGSASKLRTPLTCILSVTAVFLAGLGLYIMLRNQQKNSSCDPEFAKNLSWDMKPFHVVTFDQKEIVEGIKPENLVGKGSSGEVYRVKLTNGEVVAVKQILCDRNRGDGKERSTAAMLGRRRRRPEAAREFEAEVRTLSEVRHVNVVKLYCSITSEEWSLLVYEHLPNGSLWDKLHGPATEPPEKAAELGWDERCQVALGAARGLEYLHHGWDRPILHRDVKSSNILLDECLKPRIADFGLAKILCSAAVAGAAGEVCSAPIIAGTHGYIAPEYAYTWKVNEKSDVYSFGVVLMELVTGRQPIEAEYGEAKDIVHWVSTRHAAPESAVDSRIRPEWAREAAVKMLRVAVLCTARLPAMRPSMRTCCVSVVVRKSQADAAAQPVNRNSPVATVTSDTPRAAYGGSQRMVSRTLTCHLSRLLLRCPPPQIPNDSTPLLFRNDTRRRVFLAAAAYTQCKFGKVHCQSTRYGVSSYLIGINVNGLRNVHSYQPLKNTGQDVVESLNAMETEVPVNDQCGAKLKRKKLKGRRAVVKWLKYFRFKKKKEYERMTAEEKILFKLKKAKRKEERLVEAMKKIEPTASSETTHDPEILTPEEHFYFLKMGLKCKNYVPVGRRGVFQGVILNMHLHWKKHQTLQVVVKTFLPEEVREIAEELARLSGGIVLDIHEENTIIMYRGKNYVQPPTEIMSPKVTLSRKKALDKSKYRDGLHAVRRFIPKLHQDLEDLHERMKREGESINIAIEGATSNVVENKIAPCSNMKSLKELEVEEARHEPIDDDALVASSSWSESEDLSDIFETDSEAETEQSERPLYLDALEKFPSNMGKEPEDFEEHLRQIAAASKRANLSTKEVKLGDLDEVDKIFLRASALLKKRR</sequence>
<dbReference type="GO" id="GO:0003723">
    <property type="term" value="F:RNA binding"/>
    <property type="evidence" value="ECO:0007669"/>
    <property type="project" value="UniProtKB-UniRule"/>
</dbReference>
<keyword evidence="15" id="KW-0472">Membrane</keyword>
<comment type="similarity">
    <text evidence="4">Belongs to the RLP family.</text>
</comment>
<evidence type="ECO:0000256" key="14">
    <source>
        <dbReference type="ARBA" id="ARBA00022989"/>
    </source>
</evidence>
<evidence type="ECO:0000256" key="8">
    <source>
        <dbReference type="ARBA" id="ARBA00022729"/>
    </source>
</evidence>
<dbReference type="InterPro" id="IPR008271">
    <property type="entry name" value="Ser/Thr_kinase_AS"/>
</dbReference>
<organism evidence="23 24">
    <name type="scientific">Zingiber officinale</name>
    <name type="common">Ginger</name>
    <name type="synonym">Amomum zingiber</name>
    <dbReference type="NCBI Taxonomy" id="94328"/>
    <lineage>
        <taxon>Eukaryota</taxon>
        <taxon>Viridiplantae</taxon>
        <taxon>Streptophyta</taxon>
        <taxon>Embryophyta</taxon>
        <taxon>Tracheophyta</taxon>
        <taxon>Spermatophyta</taxon>
        <taxon>Magnoliopsida</taxon>
        <taxon>Liliopsida</taxon>
        <taxon>Zingiberales</taxon>
        <taxon>Zingiberaceae</taxon>
        <taxon>Zingiber</taxon>
    </lineage>
</organism>
<dbReference type="Gene3D" id="1.10.510.10">
    <property type="entry name" value="Transferase(Phosphotransferase) domain 1"/>
    <property type="match status" value="1"/>
</dbReference>
<dbReference type="PROSITE" id="PS51450">
    <property type="entry name" value="LRR"/>
    <property type="match status" value="1"/>
</dbReference>
<proteinExistence type="inferred from homology"/>
<dbReference type="InterPro" id="IPR001611">
    <property type="entry name" value="Leu-rich_rpt"/>
</dbReference>
<evidence type="ECO:0000256" key="13">
    <source>
        <dbReference type="ARBA" id="ARBA00022884"/>
    </source>
</evidence>
<dbReference type="InterPro" id="IPR001890">
    <property type="entry name" value="RNA-binding_CRM"/>
</dbReference>
<dbReference type="EMBL" id="JACMSC010000001">
    <property type="protein sequence ID" value="KAG6536740.1"/>
    <property type="molecule type" value="Genomic_DNA"/>
</dbReference>
<feature type="binding site" evidence="19">
    <location>
        <position position="698"/>
    </location>
    <ligand>
        <name>ATP</name>
        <dbReference type="ChEBI" id="CHEBI:30616"/>
    </ligand>
</feature>
<dbReference type="InterPro" id="IPR013210">
    <property type="entry name" value="LRR_N_plant-typ"/>
</dbReference>
<name>A0A8J5IAH5_ZINOF</name>
<keyword evidence="10 19" id="KW-0547">Nucleotide-binding</keyword>
<dbReference type="PROSITE" id="PS00108">
    <property type="entry name" value="PROTEIN_KINASE_ST"/>
    <property type="match status" value="1"/>
</dbReference>
<feature type="signal peptide" evidence="20">
    <location>
        <begin position="1"/>
        <end position="19"/>
    </location>
</feature>
<dbReference type="Gene3D" id="3.30.110.60">
    <property type="entry name" value="YhbY-like"/>
    <property type="match status" value="1"/>
</dbReference>
<keyword evidence="5" id="KW-0433">Leucine-rich repeat</keyword>
<evidence type="ECO:0000256" key="19">
    <source>
        <dbReference type="PROSITE-ProRule" id="PRU10141"/>
    </source>
</evidence>
<evidence type="ECO:0000256" key="15">
    <source>
        <dbReference type="ARBA" id="ARBA00023136"/>
    </source>
</evidence>
<dbReference type="Gene3D" id="3.80.10.10">
    <property type="entry name" value="Ribonuclease Inhibitor"/>
    <property type="match status" value="4"/>
</dbReference>
<comment type="subcellular location">
    <subcellularLocation>
        <location evidence="1">Cell membrane</location>
        <topology evidence="1">Single-pass membrane protein</topology>
    </subcellularLocation>
    <subcellularLocation>
        <location evidence="2">Membrane</location>
        <topology evidence="2">Single-pass type I membrane protein</topology>
    </subcellularLocation>
</comment>
<dbReference type="SMART" id="SM00369">
    <property type="entry name" value="LRR_TYP"/>
    <property type="match status" value="6"/>
</dbReference>